<reference evidence="2" key="1">
    <citation type="submission" date="2018-05" db="EMBL/GenBank/DDBJ databases">
        <authorList>
            <person name="Lanie J.A."/>
            <person name="Ng W.-L."/>
            <person name="Kazmierczak K.M."/>
            <person name="Andrzejewski T.M."/>
            <person name="Davidsen T.M."/>
            <person name="Wayne K.J."/>
            <person name="Tettelin H."/>
            <person name="Glass J.I."/>
            <person name="Rusch D."/>
            <person name="Podicherti R."/>
            <person name="Tsui H.-C.T."/>
            <person name="Winkler M.E."/>
        </authorList>
    </citation>
    <scope>NUCLEOTIDE SEQUENCE</scope>
</reference>
<name>A0A383AKM6_9ZZZZ</name>
<gene>
    <name evidence="2" type="ORF">METZ01_LOCUS461088</name>
</gene>
<dbReference type="AlphaFoldDB" id="A0A383AKM6"/>
<dbReference type="PANTHER" id="PTHR43751:SF3">
    <property type="entry name" value="SULFATASE N-TERMINAL DOMAIN-CONTAINING PROTEIN"/>
    <property type="match status" value="1"/>
</dbReference>
<evidence type="ECO:0000313" key="2">
    <source>
        <dbReference type="EMBL" id="SVE08234.1"/>
    </source>
</evidence>
<organism evidence="2">
    <name type="scientific">marine metagenome</name>
    <dbReference type="NCBI Taxonomy" id="408172"/>
    <lineage>
        <taxon>unclassified sequences</taxon>
        <taxon>metagenomes</taxon>
        <taxon>ecological metagenomes</taxon>
    </lineage>
</organism>
<dbReference type="EMBL" id="UINC01192880">
    <property type="protein sequence ID" value="SVE08234.1"/>
    <property type="molecule type" value="Genomic_DNA"/>
</dbReference>
<protein>
    <recommendedName>
        <fullName evidence="1">Sulfatase N-terminal domain-containing protein</fullName>
    </recommendedName>
</protein>
<feature type="domain" description="Sulfatase N-terminal" evidence="1">
    <location>
        <begin position="6"/>
        <end position="69"/>
    </location>
</feature>
<dbReference type="InterPro" id="IPR017850">
    <property type="entry name" value="Alkaline_phosphatase_core_sf"/>
</dbReference>
<dbReference type="InterPro" id="IPR000917">
    <property type="entry name" value="Sulfatase_N"/>
</dbReference>
<dbReference type="InterPro" id="IPR052701">
    <property type="entry name" value="GAG_Ulvan_Degrading_Sulfatases"/>
</dbReference>
<accession>A0A383AKM6</accession>
<evidence type="ECO:0000259" key="1">
    <source>
        <dbReference type="Pfam" id="PF00884"/>
    </source>
</evidence>
<proteinExistence type="predicted"/>
<dbReference type="PANTHER" id="PTHR43751">
    <property type="entry name" value="SULFATASE"/>
    <property type="match status" value="1"/>
</dbReference>
<feature type="non-terminal residue" evidence="2">
    <location>
        <position position="70"/>
    </location>
</feature>
<dbReference type="Gene3D" id="3.40.720.10">
    <property type="entry name" value="Alkaline Phosphatase, subunit A"/>
    <property type="match status" value="1"/>
</dbReference>
<dbReference type="Pfam" id="PF00884">
    <property type="entry name" value="Sulfatase"/>
    <property type="match status" value="1"/>
</dbReference>
<dbReference type="SUPFAM" id="SSF53649">
    <property type="entry name" value="Alkaline phosphatase-like"/>
    <property type="match status" value="1"/>
</dbReference>
<sequence>MSSQQPNIILIMTDQQRWDTIQAWGYDHMITPAQDRLVREGVSFREAYCPGATCVASRAAIFTGMYPHNS</sequence>